<dbReference type="PANTHER" id="PTHR11825">
    <property type="entry name" value="SUBGROUP IIII AMINOTRANSFERASE"/>
    <property type="match status" value="1"/>
</dbReference>
<keyword evidence="5" id="KW-0808">Transferase</keyword>
<dbReference type="CDD" id="cd01557">
    <property type="entry name" value="BCAT_beta_family"/>
    <property type="match status" value="1"/>
</dbReference>
<evidence type="ECO:0000256" key="6">
    <source>
        <dbReference type="ARBA" id="ARBA00022898"/>
    </source>
</evidence>
<dbReference type="NCBIfam" id="NF009897">
    <property type="entry name" value="PRK13357.1"/>
    <property type="match status" value="1"/>
</dbReference>
<keyword evidence="6" id="KW-0663">Pyridoxal phosphate</keyword>
<accession>A0A0F9IUJ4</accession>
<dbReference type="AlphaFoldDB" id="A0A0F9IUJ4"/>
<dbReference type="InterPro" id="IPR001544">
    <property type="entry name" value="Aminotrans_IV"/>
</dbReference>
<dbReference type="InterPro" id="IPR018300">
    <property type="entry name" value="Aminotrans_IV_CS"/>
</dbReference>
<dbReference type="SUPFAM" id="SSF56752">
    <property type="entry name" value="D-aminoacid aminotransferase-like PLP-dependent enzymes"/>
    <property type="match status" value="1"/>
</dbReference>
<name>A0A0F9IUJ4_9ZZZZ</name>
<dbReference type="GO" id="GO:0008652">
    <property type="term" value="P:amino acid biosynthetic process"/>
    <property type="evidence" value="ECO:0007669"/>
    <property type="project" value="UniProtKB-KW"/>
</dbReference>
<dbReference type="InterPro" id="IPR043132">
    <property type="entry name" value="BCAT-like_C"/>
</dbReference>
<dbReference type="NCBIfam" id="TIGR01123">
    <property type="entry name" value="ilvE_II"/>
    <property type="match status" value="1"/>
</dbReference>
<protein>
    <recommendedName>
        <fullName evidence="9">Branched-chain-amino-acid transaminase</fullName>
    </recommendedName>
</protein>
<dbReference type="Gene3D" id="3.30.470.10">
    <property type="match status" value="1"/>
</dbReference>
<sequence>MEIEKSFLSSDKLKPLPRDATQLEFGKTFTDYMFTMEYRFGEGWTHAEIKPYQPLALEPAAMIFHYSQAVFEGQKAYRSADDDILLFRPYENARRINRSMVRLGMSTIPEDIFVQAECELLKVEKRWIPTQKGTSLYIRPVVIATEALIGAIQPSDSYLFFIILSPVGFFYREGFNPVKLIVEKDYTRAASGGTGEAKTGGNYAGTIVATQNANRKGYSQVLWLDAKERRHVEEVGTNNIFFVIDDKLVTPPLTGTILPGVTRKSVLEMADDLDIATEERLISIEEVVTGIESGRVKEAFGSGTAAVISPVGIISYNDKEYVINNNETGVWTQRFFDILTGIQYGELEDKYGWSYKVV</sequence>
<evidence type="ECO:0000313" key="8">
    <source>
        <dbReference type="EMBL" id="KKM61008.1"/>
    </source>
</evidence>
<keyword evidence="4" id="KW-0028">Amino-acid biosynthesis</keyword>
<dbReference type="PIRSF" id="PIRSF006468">
    <property type="entry name" value="BCAT1"/>
    <property type="match status" value="1"/>
</dbReference>
<dbReference type="PANTHER" id="PTHR11825:SF44">
    <property type="entry name" value="BRANCHED-CHAIN-AMINO-ACID AMINOTRANSFERASE"/>
    <property type="match status" value="1"/>
</dbReference>
<comment type="similarity">
    <text evidence="2">Belongs to the class-IV pyridoxal-phosphate-dependent aminotransferase family.</text>
</comment>
<comment type="cofactor">
    <cofactor evidence="1">
        <name>pyridoxal 5'-phosphate</name>
        <dbReference type="ChEBI" id="CHEBI:597326"/>
    </cofactor>
</comment>
<evidence type="ECO:0000256" key="5">
    <source>
        <dbReference type="ARBA" id="ARBA00022679"/>
    </source>
</evidence>
<dbReference type="Gene3D" id="3.20.10.10">
    <property type="entry name" value="D-amino Acid Aminotransferase, subunit A, domain 2"/>
    <property type="match status" value="1"/>
</dbReference>
<dbReference type="InterPro" id="IPR036038">
    <property type="entry name" value="Aminotransferase-like"/>
</dbReference>
<comment type="caution">
    <text evidence="8">The sequence shown here is derived from an EMBL/GenBank/DDBJ whole genome shotgun (WGS) entry which is preliminary data.</text>
</comment>
<evidence type="ECO:0008006" key="9">
    <source>
        <dbReference type="Google" id="ProtNLM"/>
    </source>
</evidence>
<dbReference type="GO" id="GO:0004084">
    <property type="term" value="F:branched-chain-amino-acid transaminase activity"/>
    <property type="evidence" value="ECO:0007669"/>
    <property type="project" value="InterPro"/>
</dbReference>
<dbReference type="PROSITE" id="PS00770">
    <property type="entry name" value="AA_TRANSFER_CLASS_4"/>
    <property type="match status" value="1"/>
</dbReference>
<dbReference type="InterPro" id="IPR005786">
    <property type="entry name" value="B_amino_transII"/>
</dbReference>
<keyword evidence="7" id="KW-0100">Branched-chain amino acid biosynthesis</keyword>
<evidence type="ECO:0000256" key="7">
    <source>
        <dbReference type="ARBA" id="ARBA00023304"/>
    </source>
</evidence>
<keyword evidence="3" id="KW-0032">Aminotransferase</keyword>
<gene>
    <name evidence="8" type="ORF">LCGC14_1536050</name>
</gene>
<dbReference type="EMBL" id="LAZR01011569">
    <property type="protein sequence ID" value="KKM61008.1"/>
    <property type="molecule type" value="Genomic_DNA"/>
</dbReference>
<proteinExistence type="inferred from homology"/>
<evidence type="ECO:0000256" key="4">
    <source>
        <dbReference type="ARBA" id="ARBA00022605"/>
    </source>
</evidence>
<reference evidence="8" key="1">
    <citation type="journal article" date="2015" name="Nature">
        <title>Complex archaea that bridge the gap between prokaryotes and eukaryotes.</title>
        <authorList>
            <person name="Spang A."/>
            <person name="Saw J.H."/>
            <person name="Jorgensen S.L."/>
            <person name="Zaremba-Niedzwiedzka K."/>
            <person name="Martijn J."/>
            <person name="Lind A.E."/>
            <person name="van Eijk R."/>
            <person name="Schleper C."/>
            <person name="Guy L."/>
            <person name="Ettema T.J."/>
        </authorList>
    </citation>
    <scope>NUCLEOTIDE SEQUENCE</scope>
</reference>
<dbReference type="InterPro" id="IPR033939">
    <property type="entry name" value="BCAT_family"/>
</dbReference>
<evidence type="ECO:0000256" key="1">
    <source>
        <dbReference type="ARBA" id="ARBA00001933"/>
    </source>
</evidence>
<dbReference type="Pfam" id="PF01063">
    <property type="entry name" value="Aminotran_4"/>
    <property type="match status" value="1"/>
</dbReference>
<evidence type="ECO:0000256" key="3">
    <source>
        <dbReference type="ARBA" id="ARBA00022576"/>
    </source>
</evidence>
<dbReference type="InterPro" id="IPR043131">
    <property type="entry name" value="BCAT-like_N"/>
</dbReference>
<organism evidence="8">
    <name type="scientific">marine sediment metagenome</name>
    <dbReference type="NCBI Taxonomy" id="412755"/>
    <lineage>
        <taxon>unclassified sequences</taxon>
        <taxon>metagenomes</taxon>
        <taxon>ecological metagenomes</taxon>
    </lineage>
</organism>
<dbReference type="GO" id="GO:0009082">
    <property type="term" value="P:branched-chain amino acid biosynthetic process"/>
    <property type="evidence" value="ECO:0007669"/>
    <property type="project" value="UniProtKB-KW"/>
</dbReference>
<evidence type="ECO:0000256" key="2">
    <source>
        <dbReference type="ARBA" id="ARBA00009320"/>
    </source>
</evidence>